<organism evidence="7 8">
    <name type="scientific">Pragia fontium DSM 5563 = ATCC 49100</name>
    <dbReference type="NCBI Taxonomy" id="1122977"/>
    <lineage>
        <taxon>Bacteria</taxon>
        <taxon>Pseudomonadati</taxon>
        <taxon>Pseudomonadota</taxon>
        <taxon>Gammaproteobacteria</taxon>
        <taxon>Enterobacterales</taxon>
        <taxon>Budviciaceae</taxon>
        <taxon>Pragia</taxon>
    </lineage>
</organism>
<evidence type="ECO:0000256" key="2">
    <source>
        <dbReference type="ARBA" id="ARBA00022603"/>
    </source>
</evidence>
<comment type="subcellular location">
    <subcellularLocation>
        <location evidence="5">Cytoplasm</location>
    </subcellularLocation>
</comment>
<dbReference type="NCBIfam" id="NF002463">
    <property type="entry name" value="PRK01683.1"/>
    <property type="match status" value="1"/>
</dbReference>
<dbReference type="PANTHER" id="PTHR43861:SF1">
    <property type="entry name" value="TRANS-ACONITATE 2-METHYLTRANSFERASE"/>
    <property type="match status" value="1"/>
</dbReference>
<comment type="function">
    <text evidence="5">Catalyzes the S-adenosylmethionine monomethyl esterification of trans-aconitate.</text>
</comment>
<evidence type="ECO:0000313" key="7">
    <source>
        <dbReference type="EMBL" id="SFC35139.1"/>
    </source>
</evidence>
<reference evidence="7 8" key="1">
    <citation type="submission" date="2016-10" db="EMBL/GenBank/DDBJ databases">
        <authorList>
            <person name="Varghese N."/>
            <person name="Submissions S."/>
        </authorList>
    </citation>
    <scope>NUCLEOTIDE SEQUENCE [LARGE SCALE GENOMIC DNA]</scope>
    <source>
        <strain evidence="7 8">DSM 5563</strain>
    </source>
</reference>
<dbReference type="EC" id="2.1.1.144" evidence="5"/>
<dbReference type="InterPro" id="IPR041698">
    <property type="entry name" value="Methyltransf_25"/>
</dbReference>
<protein>
    <recommendedName>
        <fullName evidence="5">Trans-aconitate 2-methyltransferase</fullName>
        <ecNumber evidence="5">2.1.1.144</ecNumber>
    </recommendedName>
</protein>
<keyword evidence="4 5" id="KW-0949">S-adenosyl-L-methionine</keyword>
<gene>
    <name evidence="5" type="primary">tam</name>
    <name evidence="7" type="ORF">SAMN02745723_102149</name>
</gene>
<dbReference type="InterPro" id="IPR029063">
    <property type="entry name" value="SAM-dependent_MTases_sf"/>
</dbReference>
<dbReference type="GO" id="GO:0005737">
    <property type="term" value="C:cytoplasm"/>
    <property type="evidence" value="ECO:0007669"/>
    <property type="project" value="UniProtKB-SubCell"/>
</dbReference>
<evidence type="ECO:0000256" key="5">
    <source>
        <dbReference type="HAMAP-Rule" id="MF_00560"/>
    </source>
</evidence>
<keyword evidence="2 5" id="KW-0489">Methyltransferase</keyword>
<evidence type="ECO:0000256" key="3">
    <source>
        <dbReference type="ARBA" id="ARBA00022679"/>
    </source>
</evidence>
<feature type="domain" description="Methyltransferase" evidence="6">
    <location>
        <begin position="36"/>
        <end position="124"/>
    </location>
</feature>
<dbReference type="Gene3D" id="1.10.150.290">
    <property type="entry name" value="S-adenosyl-L-methionine-dependent methyltransferases"/>
    <property type="match status" value="1"/>
</dbReference>
<proteinExistence type="inferred from homology"/>
<dbReference type="InterPro" id="IPR023506">
    <property type="entry name" value="Trans-aconitate_MeTrfase"/>
</dbReference>
<evidence type="ECO:0000313" key="8">
    <source>
        <dbReference type="Proteomes" id="UP000226420"/>
    </source>
</evidence>
<dbReference type="Proteomes" id="UP000226420">
    <property type="component" value="Unassembled WGS sequence"/>
</dbReference>
<comment type="similarity">
    <text evidence="5">Belongs to the methyltransferase superfamily. Tam family.</text>
</comment>
<name>A0AAJ4W8U2_9GAMM</name>
<keyword evidence="3 5" id="KW-0808">Transferase</keyword>
<evidence type="ECO:0000256" key="4">
    <source>
        <dbReference type="ARBA" id="ARBA00022691"/>
    </source>
</evidence>
<dbReference type="Gene3D" id="3.40.50.150">
    <property type="entry name" value="Vaccinia Virus protein VP39"/>
    <property type="match status" value="1"/>
</dbReference>
<dbReference type="Pfam" id="PF13649">
    <property type="entry name" value="Methyltransf_25"/>
    <property type="match status" value="1"/>
</dbReference>
<dbReference type="CDD" id="cd02440">
    <property type="entry name" value="AdoMet_MTases"/>
    <property type="match status" value="1"/>
</dbReference>
<dbReference type="AlphaFoldDB" id="A0AAJ4W8U2"/>
<dbReference type="GO" id="GO:0030798">
    <property type="term" value="F:trans-aconitate 2-methyltransferase activity"/>
    <property type="evidence" value="ECO:0007669"/>
    <property type="project" value="UniProtKB-UniRule"/>
</dbReference>
<evidence type="ECO:0000256" key="1">
    <source>
        <dbReference type="ARBA" id="ARBA00022490"/>
    </source>
</evidence>
<sequence length="257" mass="29341">MKDWNPELYLQFEAERTRPARELLSRIVHQQANYISDLGCGPGNSTELLHNAYPEARVTGVDSSQAMLEQAKQRLPACQFQQADIGHWRPENPQDIIYANASLQWVPNHNQLMLHLLRQLAPGGVLAFQVPDNLEQPSHALMRKVASEGTWFAKYSQQRYHDKVLLTTEGYYDLLAEAGCQVDIWRTTFYHVMPSVAAIVEWVKSTGLRPFLAPLDETEQQAFLQHYLAELEKVYLPRSDGQVLLAFPRLFVVATKP</sequence>
<dbReference type="EMBL" id="FOLW01000002">
    <property type="protein sequence ID" value="SFC35139.1"/>
    <property type="molecule type" value="Genomic_DNA"/>
</dbReference>
<evidence type="ECO:0000259" key="6">
    <source>
        <dbReference type="Pfam" id="PF13649"/>
    </source>
</evidence>
<dbReference type="HAMAP" id="MF_00560">
    <property type="entry name" value="Tran_acon_Me_trans"/>
    <property type="match status" value="1"/>
</dbReference>
<dbReference type="SUPFAM" id="SSF53335">
    <property type="entry name" value="S-adenosyl-L-methionine-dependent methyltransferases"/>
    <property type="match status" value="1"/>
</dbReference>
<comment type="caution">
    <text evidence="7">The sequence shown here is derived from an EMBL/GenBank/DDBJ whole genome shotgun (WGS) entry which is preliminary data.</text>
</comment>
<dbReference type="GO" id="GO:0032259">
    <property type="term" value="P:methylation"/>
    <property type="evidence" value="ECO:0007669"/>
    <property type="project" value="UniProtKB-KW"/>
</dbReference>
<accession>A0AAJ4W8U2</accession>
<dbReference type="PANTHER" id="PTHR43861">
    <property type="entry name" value="TRANS-ACONITATE 2-METHYLTRANSFERASE-RELATED"/>
    <property type="match status" value="1"/>
</dbReference>
<keyword evidence="1 5" id="KW-0963">Cytoplasm</keyword>
<comment type="catalytic activity">
    <reaction evidence="5">
        <text>trans-aconitate + S-adenosyl-L-methionine = (E)-3-(methoxycarbonyl)pent-2-enedioate + S-adenosyl-L-homocysteine</text>
        <dbReference type="Rhea" id="RHEA:14969"/>
        <dbReference type="ChEBI" id="CHEBI:15708"/>
        <dbReference type="ChEBI" id="CHEBI:57470"/>
        <dbReference type="ChEBI" id="CHEBI:57856"/>
        <dbReference type="ChEBI" id="CHEBI:59789"/>
        <dbReference type="EC" id="2.1.1.144"/>
    </reaction>
</comment>
<dbReference type="InterPro" id="IPR023149">
    <property type="entry name" value="Trans_acon_MeTrfase_C"/>
</dbReference>
<dbReference type="RefSeq" id="WP_074820815.1">
    <property type="nucleotide sequence ID" value="NZ_FOLW01000002.1"/>
</dbReference>